<reference evidence="3 4" key="1">
    <citation type="submission" date="2017-12" db="EMBL/GenBank/DDBJ databases">
        <title>Hemimetabolous genomes reveal molecular basis of termite eusociality.</title>
        <authorList>
            <person name="Harrison M.C."/>
            <person name="Jongepier E."/>
            <person name="Robertson H.M."/>
            <person name="Arning N."/>
            <person name="Bitard-Feildel T."/>
            <person name="Chao H."/>
            <person name="Childers C.P."/>
            <person name="Dinh H."/>
            <person name="Doddapaneni H."/>
            <person name="Dugan S."/>
            <person name="Gowin J."/>
            <person name="Greiner C."/>
            <person name="Han Y."/>
            <person name="Hu H."/>
            <person name="Hughes D.S.T."/>
            <person name="Huylmans A.-K."/>
            <person name="Kemena C."/>
            <person name="Kremer L.P.M."/>
            <person name="Lee S.L."/>
            <person name="Lopez-Ezquerra A."/>
            <person name="Mallet L."/>
            <person name="Monroy-Kuhn J.M."/>
            <person name="Moser A."/>
            <person name="Murali S.C."/>
            <person name="Muzny D.M."/>
            <person name="Otani S."/>
            <person name="Piulachs M.-D."/>
            <person name="Poelchau M."/>
            <person name="Qu J."/>
            <person name="Schaub F."/>
            <person name="Wada-Katsumata A."/>
            <person name="Worley K.C."/>
            <person name="Xie Q."/>
            <person name="Ylla G."/>
            <person name="Poulsen M."/>
            <person name="Gibbs R.A."/>
            <person name="Schal C."/>
            <person name="Richards S."/>
            <person name="Belles X."/>
            <person name="Korb J."/>
            <person name="Bornberg-Bauer E."/>
        </authorList>
    </citation>
    <scope>NUCLEOTIDE SEQUENCE [LARGE SCALE GENOMIC DNA]</scope>
    <source>
        <tissue evidence="3">Whole body</tissue>
    </source>
</reference>
<dbReference type="Gene3D" id="3.60.10.10">
    <property type="entry name" value="Endonuclease/exonuclease/phosphatase"/>
    <property type="match status" value="1"/>
</dbReference>
<dbReference type="Proteomes" id="UP000235965">
    <property type="component" value="Unassembled WGS sequence"/>
</dbReference>
<feature type="domain" description="Endonuclease/exonuclease/phosphatase" evidence="2">
    <location>
        <begin position="44"/>
        <end position="147"/>
    </location>
</feature>
<dbReference type="AlphaFoldDB" id="A0A2J7QTC4"/>
<organism evidence="3 4">
    <name type="scientific">Cryptotermes secundus</name>
    <dbReference type="NCBI Taxonomy" id="105785"/>
    <lineage>
        <taxon>Eukaryota</taxon>
        <taxon>Metazoa</taxon>
        <taxon>Ecdysozoa</taxon>
        <taxon>Arthropoda</taxon>
        <taxon>Hexapoda</taxon>
        <taxon>Insecta</taxon>
        <taxon>Pterygota</taxon>
        <taxon>Neoptera</taxon>
        <taxon>Polyneoptera</taxon>
        <taxon>Dictyoptera</taxon>
        <taxon>Blattodea</taxon>
        <taxon>Blattoidea</taxon>
        <taxon>Termitoidae</taxon>
        <taxon>Kalotermitidae</taxon>
        <taxon>Cryptotermitinae</taxon>
        <taxon>Cryptotermes</taxon>
    </lineage>
</organism>
<dbReference type="Pfam" id="PF03372">
    <property type="entry name" value="Exo_endo_phos"/>
    <property type="match status" value="1"/>
</dbReference>
<keyword evidence="4" id="KW-1185">Reference proteome</keyword>
<accession>A0A2J7QTC4</accession>
<proteinExistence type="predicted"/>
<protein>
    <recommendedName>
        <fullName evidence="2">Endonuclease/exonuclease/phosphatase domain-containing protein</fullName>
    </recommendedName>
</protein>
<gene>
    <name evidence="3" type="ORF">B7P43_G08904</name>
</gene>
<dbReference type="SUPFAM" id="SSF56219">
    <property type="entry name" value="DNase I-like"/>
    <property type="match status" value="1"/>
</dbReference>
<dbReference type="InterPro" id="IPR027124">
    <property type="entry name" value="Swc5/CFDP1/2"/>
</dbReference>
<dbReference type="PANTHER" id="PTHR23227:SF85">
    <property type="entry name" value="CRANIOFACIAL DEVELOPMENT PROTEIN 2"/>
    <property type="match status" value="1"/>
</dbReference>
<keyword evidence="1" id="KW-0175">Coiled coil</keyword>
<evidence type="ECO:0000313" key="3">
    <source>
        <dbReference type="EMBL" id="PNF31842.1"/>
    </source>
</evidence>
<comment type="caution">
    <text evidence="3">The sequence shown here is derived from an EMBL/GenBank/DDBJ whole genome shotgun (WGS) entry which is preliminary data.</text>
</comment>
<dbReference type="GO" id="GO:0003824">
    <property type="term" value="F:catalytic activity"/>
    <property type="evidence" value="ECO:0007669"/>
    <property type="project" value="InterPro"/>
</dbReference>
<evidence type="ECO:0000313" key="4">
    <source>
        <dbReference type="Proteomes" id="UP000235965"/>
    </source>
</evidence>
<dbReference type="EMBL" id="NEVH01011195">
    <property type="protein sequence ID" value="PNF31842.1"/>
    <property type="molecule type" value="Genomic_DNA"/>
</dbReference>
<sequence length="212" mass="24382">MQKNEVSALGVSEVQWKGQGEIRSGDYTVIILEVNGLKEGDGRGATNSIILGDWNSIVGDEPYQNIVGSHGLGRWNHRGQMLINFCERNGQIVANTWFKKPKRRLYTWKAPGDWRRHQLDYILAKHRFRNSAKDVKTLPMADIDSDHKLLVATFRTRLKKIIKFKKRRPRWDLEKLYAQRQSVQETLEEKLSAIESESGNAEVNGTIYKNAC</sequence>
<feature type="coiled-coil region" evidence="1">
    <location>
        <begin position="173"/>
        <end position="204"/>
    </location>
</feature>
<name>A0A2J7QTC4_9NEOP</name>
<dbReference type="InParanoid" id="A0A2J7QTC4"/>
<dbReference type="InterPro" id="IPR005135">
    <property type="entry name" value="Endo/exonuclease/phosphatase"/>
</dbReference>
<dbReference type="PANTHER" id="PTHR23227">
    <property type="entry name" value="BUCENTAUR RELATED"/>
    <property type="match status" value="1"/>
</dbReference>
<dbReference type="InterPro" id="IPR036691">
    <property type="entry name" value="Endo/exonu/phosph_ase_sf"/>
</dbReference>
<evidence type="ECO:0000259" key="2">
    <source>
        <dbReference type="Pfam" id="PF03372"/>
    </source>
</evidence>
<evidence type="ECO:0000256" key="1">
    <source>
        <dbReference type="SAM" id="Coils"/>
    </source>
</evidence>
<dbReference type="STRING" id="105785.A0A2J7QTC4"/>